<feature type="domain" description="DUF3700" evidence="1">
    <location>
        <begin position="7"/>
        <end position="279"/>
    </location>
</feature>
<keyword evidence="3" id="KW-1185">Reference proteome</keyword>
<reference evidence="2 3" key="1">
    <citation type="journal article" date="2024" name="Nat. Commun.">
        <title>Phylogenomics reveals the evolutionary origins of lichenization in chlorophyte algae.</title>
        <authorList>
            <person name="Puginier C."/>
            <person name="Libourel C."/>
            <person name="Otte J."/>
            <person name="Skaloud P."/>
            <person name="Haon M."/>
            <person name="Grisel S."/>
            <person name="Petersen M."/>
            <person name="Berrin J.G."/>
            <person name="Delaux P.M."/>
            <person name="Dal Grande F."/>
            <person name="Keller J."/>
        </authorList>
    </citation>
    <scope>NUCLEOTIDE SEQUENCE [LARGE SCALE GENOMIC DNA]</scope>
    <source>
        <strain evidence="2 3">SAG 2043</strain>
    </source>
</reference>
<name>A0AAW1R4E7_9CHLO</name>
<dbReference type="SMART" id="SM01172">
    <property type="entry name" value="DUF3700"/>
    <property type="match status" value="1"/>
</dbReference>
<dbReference type="Proteomes" id="UP001489004">
    <property type="component" value="Unassembled WGS sequence"/>
</dbReference>
<dbReference type="Gene3D" id="3.60.20.10">
    <property type="entry name" value="Glutamine Phosphoribosylpyrophosphate, subunit 1, domain 1"/>
    <property type="match status" value="1"/>
</dbReference>
<protein>
    <recommendedName>
        <fullName evidence="1">DUF3700 domain-containing protein</fullName>
    </recommendedName>
</protein>
<dbReference type="EMBL" id="JALJOR010000001">
    <property type="protein sequence ID" value="KAK9828559.1"/>
    <property type="molecule type" value="Genomic_DNA"/>
</dbReference>
<dbReference type="AlphaFoldDB" id="A0AAW1R4E7"/>
<dbReference type="PANTHER" id="PTHR45952:SF4">
    <property type="entry name" value="ALUMINUM INDUCED PROTEIN WITH YGL AND LRDR MOTIFS"/>
    <property type="match status" value="1"/>
</dbReference>
<dbReference type="InterPro" id="IPR044828">
    <property type="entry name" value="TSJT1-like"/>
</dbReference>
<comment type="caution">
    <text evidence="2">The sequence shown here is derived from an EMBL/GenBank/DDBJ whole genome shotgun (WGS) entry which is preliminary data.</text>
</comment>
<dbReference type="PANTHER" id="PTHR45952">
    <property type="entry name" value="ALUMINUM INDUCED PROTEIN WITH YGL AND LRDR MOTIFS"/>
    <property type="match status" value="1"/>
</dbReference>
<dbReference type="InterPro" id="IPR024286">
    <property type="entry name" value="DUF3700"/>
</dbReference>
<evidence type="ECO:0000313" key="3">
    <source>
        <dbReference type="Proteomes" id="UP001489004"/>
    </source>
</evidence>
<dbReference type="InterPro" id="IPR029055">
    <property type="entry name" value="Ntn_hydrolases_N"/>
</dbReference>
<dbReference type="Pfam" id="PF12481">
    <property type="entry name" value="DUF3700"/>
    <property type="match status" value="1"/>
</dbReference>
<sequence>MTPFRMFAVFDEDTTARPPRGLDLDLRPHHSVFDEETSREHKRKCSMTLDECYAHSRPDSRQKVELGDGNGFTFELSPFCHHAHKDGVSVLFSGEVAEWPGIDMVQSAHDAFIRGEEADVSRNDATWLLDFYDTFKNFTSLDITDEALDSLARVRGQFAFIIYDQIQRRVLAARDRDGTQPLYWGGSQDGRFMFGTDLVDLMDCNPSATPFPAGTLYCSDENTMAVSPGEKGWVIAREPWPGHLMSFVRGHAVQNKWRGIRAIPRLDAQGMMCGAVYRVASERSVAGLVPDIA</sequence>
<evidence type="ECO:0000259" key="1">
    <source>
        <dbReference type="SMART" id="SM01172"/>
    </source>
</evidence>
<organism evidence="2 3">
    <name type="scientific">[Myrmecia] bisecta</name>
    <dbReference type="NCBI Taxonomy" id="41462"/>
    <lineage>
        <taxon>Eukaryota</taxon>
        <taxon>Viridiplantae</taxon>
        <taxon>Chlorophyta</taxon>
        <taxon>core chlorophytes</taxon>
        <taxon>Trebouxiophyceae</taxon>
        <taxon>Trebouxiales</taxon>
        <taxon>Trebouxiaceae</taxon>
        <taxon>Myrmecia</taxon>
    </lineage>
</organism>
<proteinExistence type="predicted"/>
<gene>
    <name evidence="2" type="ORF">WJX72_000752</name>
</gene>
<accession>A0AAW1R4E7</accession>
<dbReference type="SUPFAM" id="SSF56235">
    <property type="entry name" value="N-terminal nucleophile aminohydrolases (Ntn hydrolases)"/>
    <property type="match status" value="1"/>
</dbReference>
<evidence type="ECO:0000313" key="2">
    <source>
        <dbReference type="EMBL" id="KAK9828559.1"/>
    </source>
</evidence>